<feature type="transmembrane region" description="Helical" evidence="2">
    <location>
        <begin position="187"/>
        <end position="210"/>
    </location>
</feature>
<dbReference type="AlphaFoldDB" id="A0A0C3AUX2"/>
<feature type="region of interest" description="Disordered" evidence="1">
    <location>
        <begin position="235"/>
        <end position="259"/>
    </location>
</feature>
<dbReference type="PANTHER" id="PTHR34292">
    <property type="entry name" value="OUTER SPORE WALL PROTEIN LDS1"/>
    <property type="match status" value="1"/>
</dbReference>
<organism evidence="3 4">
    <name type="scientific">Serendipita vermifera MAFF 305830</name>
    <dbReference type="NCBI Taxonomy" id="933852"/>
    <lineage>
        <taxon>Eukaryota</taxon>
        <taxon>Fungi</taxon>
        <taxon>Dikarya</taxon>
        <taxon>Basidiomycota</taxon>
        <taxon>Agaricomycotina</taxon>
        <taxon>Agaricomycetes</taxon>
        <taxon>Sebacinales</taxon>
        <taxon>Serendipitaceae</taxon>
        <taxon>Serendipita</taxon>
    </lineage>
</organism>
<feature type="transmembrane region" description="Helical" evidence="2">
    <location>
        <begin position="98"/>
        <end position="118"/>
    </location>
</feature>
<dbReference type="STRING" id="933852.A0A0C3AUX2"/>
<protein>
    <submittedName>
        <fullName evidence="3">Uncharacterized protein</fullName>
    </submittedName>
</protein>
<dbReference type="PANTHER" id="PTHR34292:SF2">
    <property type="entry name" value="OUTER SPORE WALL PROTEIN LDS1"/>
    <property type="match status" value="1"/>
</dbReference>
<dbReference type="HOGENOM" id="CLU_062645_0_0_1"/>
<feature type="compositionally biased region" description="Polar residues" evidence="1">
    <location>
        <begin position="237"/>
        <end position="251"/>
    </location>
</feature>
<dbReference type="InterPro" id="IPR052786">
    <property type="entry name" value="Spore_wall_assembly"/>
</dbReference>
<gene>
    <name evidence="3" type="ORF">M408DRAFT_332113</name>
</gene>
<keyword evidence="4" id="KW-1185">Reference proteome</keyword>
<evidence type="ECO:0000313" key="4">
    <source>
        <dbReference type="Proteomes" id="UP000054097"/>
    </source>
</evidence>
<evidence type="ECO:0000256" key="1">
    <source>
        <dbReference type="SAM" id="MobiDB-lite"/>
    </source>
</evidence>
<keyword evidence="2" id="KW-1133">Transmembrane helix</keyword>
<dbReference type="OrthoDB" id="2107885at2759"/>
<proteinExistence type="predicted"/>
<reference evidence="4" key="2">
    <citation type="submission" date="2015-01" db="EMBL/GenBank/DDBJ databases">
        <title>Evolutionary Origins and Diversification of the Mycorrhizal Mutualists.</title>
        <authorList>
            <consortium name="DOE Joint Genome Institute"/>
            <consortium name="Mycorrhizal Genomics Consortium"/>
            <person name="Kohler A."/>
            <person name="Kuo A."/>
            <person name="Nagy L.G."/>
            <person name="Floudas D."/>
            <person name="Copeland A."/>
            <person name="Barry K.W."/>
            <person name="Cichocki N."/>
            <person name="Veneault-Fourrey C."/>
            <person name="LaButti K."/>
            <person name="Lindquist E.A."/>
            <person name="Lipzen A."/>
            <person name="Lundell T."/>
            <person name="Morin E."/>
            <person name="Murat C."/>
            <person name="Riley R."/>
            <person name="Ohm R."/>
            <person name="Sun H."/>
            <person name="Tunlid A."/>
            <person name="Henrissat B."/>
            <person name="Grigoriev I.V."/>
            <person name="Hibbett D.S."/>
            <person name="Martin F."/>
        </authorList>
    </citation>
    <scope>NUCLEOTIDE SEQUENCE [LARGE SCALE GENOMIC DNA]</scope>
    <source>
        <strain evidence="4">MAFF 305830</strain>
    </source>
</reference>
<evidence type="ECO:0000313" key="3">
    <source>
        <dbReference type="EMBL" id="KIM23829.1"/>
    </source>
</evidence>
<feature type="transmembrane region" description="Helical" evidence="2">
    <location>
        <begin position="71"/>
        <end position="92"/>
    </location>
</feature>
<name>A0A0C3AUX2_SERVB</name>
<keyword evidence="2" id="KW-0812">Transmembrane</keyword>
<sequence length="322" mass="34359">MSYQSGTSNNGKGPEMAAMAKHHSKKAVEIAKEQVSEAAVIAKEAAESGAYIWPLQGQYHLVTHPTLIKPILPALITSTVFTVCVTIALFVFTYLPTVAVLAFVSGPLAFFTAIPVILGEGAAIGSLVSKSLWLGGAMEQLFDEVLLRQGLTKLVSGGRQIEKGKGHGKQLGKLLTKPLERFSKEAIIRWLISLPLNAIPVVGPACFFLYNGAKSGPSYHARYFQLKALQHKPAHMSTDQTAQTTLESSSTRNDDGPVSTFNKEAFIQEHRGSYSAFGAVAMALNVLVPGGAIFCMAGNQVGAALWAAEMEKRAGGVVSKED</sequence>
<reference evidence="3 4" key="1">
    <citation type="submission" date="2014-04" db="EMBL/GenBank/DDBJ databases">
        <authorList>
            <consortium name="DOE Joint Genome Institute"/>
            <person name="Kuo A."/>
            <person name="Zuccaro A."/>
            <person name="Kohler A."/>
            <person name="Nagy L.G."/>
            <person name="Floudas D."/>
            <person name="Copeland A."/>
            <person name="Barry K.W."/>
            <person name="Cichocki N."/>
            <person name="Veneault-Fourrey C."/>
            <person name="LaButti K."/>
            <person name="Lindquist E.A."/>
            <person name="Lipzen A."/>
            <person name="Lundell T."/>
            <person name="Morin E."/>
            <person name="Murat C."/>
            <person name="Sun H."/>
            <person name="Tunlid A."/>
            <person name="Henrissat B."/>
            <person name="Grigoriev I.V."/>
            <person name="Hibbett D.S."/>
            <person name="Martin F."/>
            <person name="Nordberg H.P."/>
            <person name="Cantor M.N."/>
            <person name="Hua S.X."/>
        </authorList>
    </citation>
    <scope>NUCLEOTIDE SEQUENCE [LARGE SCALE GENOMIC DNA]</scope>
    <source>
        <strain evidence="3 4">MAFF 305830</strain>
    </source>
</reference>
<dbReference type="EMBL" id="KN824331">
    <property type="protein sequence ID" value="KIM23829.1"/>
    <property type="molecule type" value="Genomic_DNA"/>
</dbReference>
<evidence type="ECO:0000256" key="2">
    <source>
        <dbReference type="SAM" id="Phobius"/>
    </source>
</evidence>
<dbReference type="Proteomes" id="UP000054097">
    <property type="component" value="Unassembled WGS sequence"/>
</dbReference>
<accession>A0A0C3AUX2</accession>
<keyword evidence="2" id="KW-0472">Membrane</keyword>